<dbReference type="Gene3D" id="3.40.50.2300">
    <property type="match status" value="1"/>
</dbReference>
<dbReference type="PANTHER" id="PTHR37299:SF3">
    <property type="entry name" value="STAGE 0 SPORULATION PROTEIN A HOMOLOG"/>
    <property type="match status" value="1"/>
</dbReference>
<evidence type="ECO:0000313" key="6">
    <source>
        <dbReference type="EMBL" id="MBA0017253.1"/>
    </source>
</evidence>
<evidence type="ECO:0000313" key="7">
    <source>
        <dbReference type="Proteomes" id="UP000530186"/>
    </source>
</evidence>
<dbReference type="GO" id="GO:0000156">
    <property type="term" value="F:phosphorelay response regulator activity"/>
    <property type="evidence" value="ECO:0007669"/>
    <property type="project" value="InterPro"/>
</dbReference>
<dbReference type="CDD" id="cd17533">
    <property type="entry name" value="REC_LytTR_AgrA-like"/>
    <property type="match status" value="1"/>
</dbReference>
<sequence length="247" mass="28879">MKVFILEDEPVQQFRIEGLVIDYLKKKNYLNDGVFAFGRTRDLLEELEVSSQNNIYFLDIIIGNNEKAGLEIAEEIRKIDPIGQINFVTTHSEFAPITYEYFVNAHDFIDKLLPQMAFDKKIFRNIDQYVETNRIKTFQQVFSYTSKTGKRIDVLYSNICYIETSGSPHKLILQMDSESLSFYGNMNDIEEVSDKLVRIHRSFLVNKDRLKELCLKERIAVLDDGTKLPISRARARFLKKIEKNDIE</sequence>
<dbReference type="GeneID" id="303195656"/>
<keyword evidence="3" id="KW-0010">Activator</keyword>
<dbReference type="Gene3D" id="2.40.50.40">
    <property type="match status" value="1"/>
</dbReference>
<dbReference type="PANTHER" id="PTHR37299">
    <property type="entry name" value="TRANSCRIPTIONAL REGULATOR-RELATED"/>
    <property type="match status" value="1"/>
</dbReference>
<dbReference type="PROSITE" id="PS50930">
    <property type="entry name" value="HTH_LYTTR"/>
    <property type="match status" value="1"/>
</dbReference>
<dbReference type="RefSeq" id="WP_180747372.1">
    <property type="nucleotide sequence ID" value="NZ_CBCRWQ010000018.1"/>
</dbReference>
<dbReference type="GO" id="GO:0003677">
    <property type="term" value="F:DNA binding"/>
    <property type="evidence" value="ECO:0007669"/>
    <property type="project" value="InterPro"/>
</dbReference>
<evidence type="ECO:0000256" key="1">
    <source>
        <dbReference type="ARBA" id="ARBA00022490"/>
    </source>
</evidence>
<comment type="function">
    <text evidence="4">Required for high-level post-exponential phase expression of a series of secreted proteins.</text>
</comment>
<keyword evidence="2" id="KW-0902">Two-component regulatory system</keyword>
<dbReference type="InterPro" id="IPR007492">
    <property type="entry name" value="LytTR_DNA-bd_dom"/>
</dbReference>
<reference evidence="6 7" key="1">
    <citation type="submission" date="2020-07" db="EMBL/GenBank/DDBJ databases">
        <authorList>
            <person name="Hilgarth M."/>
            <person name="Werum V."/>
            <person name="Vogel R.F."/>
        </authorList>
    </citation>
    <scope>NUCLEOTIDE SEQUENCE [LARGE SCALE GENOMIC DNA]</scope>
    <source>
        <strain evidence="6 7">DSM 28961</strain>
    </source>
</reference>
<dbReference type="Pfam" id="PF04397">
    <property type="entry name" value="LytTR"/>
    <property type="match status" value="1"/>
</dbReference>
<dbReference type="Proteomes" id="UP000530186">
    <property type="component" value="Unassembled WGS sequence"/>
</dbReference>
<proteinExistence type="predicted"/>
<evidence type="ECO:0000259" key="5">
    <source>
        <dbReference type="PROSITE" id="PS50930"/>
    </source>
</evidence>
<dbReference type="SMART" id="SM00448">
    <property type="entry name" value="REC"/>
    <property type="match status" value="1"/>
</dbReference>
<dbReference type="InterPro" id="IPR046947">
    <property type="entry name" value="LytR-like"/>
</dbReference>
<dbReference type="InterPro" id="IPR001789">
    <property type="entry name" value="Sig_transdc_resp-reg_receiver"/>
</dbReference>
<dbReference type="AlphaFoldDB" id="A0A7V8N1Z9"/>
<organism evidence="6 7">
    <name type="scientific">Pseudolactococcus laudensis</name>
    <dbReference type="NCBI Taxonomy" id="1494461"/>
    <lineage>
        <taxon>Bacteria</taxon>
        <taxon>Bacillati</taxon>
        <taxon>Bacillota</taxon>
        <taxon>Bacilli</taxon>
        <taxon>Lactobacillales</taxon>
        <taxon>Streptococcaceae</taxon>
        <taxon>Pseudolactococcus</taxon>
    </lineage>
</organism>
<keyword evidence="1" id="KW-0963">Cytoplasm</keyword>
<gene>
    <name evidence="6" type="ORF">HZR21_09010</name>
</gene>
<accession>A0A7V8N1Z9</accession>
<dbReference type="EMBL" id="JACBNY010000018">
    <property type="protein sequence ID" value="MBA0017253.1"/>
    <property type="molecule type" value="Genomic_DNA"/>
</dbReference>
<evidence type="ECO:0000256" key="3">
    <source>
        <dbReference type="ARBA" id="ARBA00023159"/>
    </source>
</evidence>
<comment type="caution">
    <text evidence="6">The sequence shown here is derived from an EMBL/GenBank/DDBJ whole genome shotgun (WGS) entry which is preliminary data.</text>
</comment>
<feature type="domain" description="HTH LytTR-type" evidence="5">
    <location>
        <begin position="154"/>
        <end position="244"/>
    </location>
</feature>
<evidence type="ECO:0000256" key="4">
    <source>
        <dbReference type="ARBA" id="ARBA00037164"/>
    </source>
</evidence>
<name>A0A7V8N1Z9_9LACT</name>
<dbReference type="SMART" id="SM00850">
    <property type="entry name" value="LytTR"/>
    <property type="match status" value="1"/>
</dbReference>
<protein>
    <submittedName>
        <fullName evidence="6">Response regulator transcription factor</fullName>
    </submittedName>
</protein>
<keyword evidence="7" id="KW-1185">Reference proteome</keyword>
<dbReference type="SUPFAM" id="SSF52172">
    <property type="entry name" value="CheY-like"/>
    <property type="match status" value="1"/>
</dbReference>
<evidence type="ECO:0000256" key="2">
    <source>
        <dbReference type="ARBA" id="ARBA00023012"/>
    </source>
</evidence>
<dbReference type="InterPro" id="IPR011006">
    <property type="entry name" value="CheY-like_superfamily"/>
</dbReference>